<keyword evidence="3" id="KW-1185">Reference proteome</keyword>
<dbReference type="AlphaFoldDB" id="A0A0T6BDL7"/>
<dbReference type="PANTHER" id="PTHR31649:SF10">
    <property type="entry name" value="IP19903P-RELATED"/>
    <property type="match status" value="1"/>
</dbReference>
<comment type="caution">
    <text evidence="2">The sequence shown here is derived from an EMBL/GenBank/DDBJ whole genome shotgun (WGS) entry which is preliminary data.</text>
</comment>
<feature type="non-terminal residue" evidence="2">
    <location>
        <position position="173"/>
    </location>
</feature>
<organism evidence="2 3">
    <name type="scientific">Oryctes borbonicus</name>
    <dbReference type="NCBI Taxonomy" id="1629725"/>
    <lineage>
        <taxon>Eukaryota</taxon>
        <taxon>Metazoa</taxon>
        <taxon>Ecdysozoa</taxon>
        <taxon>Arthropoda</taxon>
        <taxon>Hexapoda</taxon>
        <taxon>Insecta</taxon>
        <taxon>Pterygota</taxon>
        <taxon>Neoptera</taxon>
        <taxon>Endopterygota</taxon>
        <taxon>Coleoptera</taxon>
        <taxon>Polyphaga</taxon>
        <taxon>Scarabaeiformia</taxon>
        <taxon>Scarabaeidae</taxon>
        <taxon>Dynastinae</taxon>
        <taxon>Oryctes</taxon>
    </lineage>
</organism>
<accession>A0A0T6BDL7</accession>
<evidence type="ECO:0000256" key="1">
    <source>
        <dbReference type="SAM" id="SignalP"/>
    </source>
</evidence>
<dbReference type="OrthoDB" id="6692098at2759"/>
<dbReference type="Pfam" id="PF11901">
    <property type="entry name" value="DM9"/>
    <property type="match status" value="1"/>
</dbReference>
<feature type="signal peptide" evidence="1">
    <location>
        <begin position="1"/>
        <end position="21"/>
    </location>
</feature>
<name>A0A0T6BDL7_9SCAR</name>
<feature type="chain" id="PRO_5006668599" evidence="1">
    <location>
        <begin position="22"/>
        <end position="173"/>
    </location>
</feature>
<evidence type="ECO:0000313" key="2">
    <source>
        <dbReference type="EMBL" id="KRT85213.1"/>
    </source>
</evidence>
<evidence type="ECO:0000313" key="3">
    <source>
        <dbReference type="Proteomes" id="UP000051574"/>
    </source>
</evidence>
<reference evidence="2 3" key="1">
    <citation type="submission" date="2015-09" db="EMBL/GenBank/DDBJ databases">
        <title>Draft genome of the scarab beetle Oryctes borbonicus.</title>
        <authorList>
            <person name="Meyer J.M."/>
            <person name="Markov G.V."/>
            <person name="Baskaran P."/>
            <person name="Herrmann M."/>
            <person name="Sommer R.J."/>
            <person name="Roedelsperger C."/>
        </authorList>
    </citation>
    <scope>NUCLEOTIDE SEQUENCE [LARGE SCALE GENOMIC DNA]</scope>
    <source>
        <strain evidence="2">OB123</strain>
        <tissue evidence="2">Whole animal</tissue>
    </source>
</reference>
<dbReference type="EMBL" id="LJIG01001727">
    <property type="protein sequence ID" value="KRT85213.1"/>
    <property type="molecule type" value="Genomic_DNA"/>
</dbReference>
<gene>
    <name evidence="2" type="ORF">AMK59_1439</name>
</gene>
<keyword evidence="1" id="KW-0732">Signal</keyword>
<dbReference type="InterPro" id="IPR006616">
    <property type="entry name" value="DM9_repeat"/>
</dbReference>
<dbReference type="Proteomes" id="UP000051574">
    <property type="component" value="Unassembled WGS sequence"/>
</dbReference>
<proteinExistence type="predicted"/>
<dbReference type="PANTHER" id="PTHR31649">
    <property type="entry name" value="AGAP009604-PA"/>
    <property type="match status" value="1"/>
</dbReference>
<sequence>MKTAQLLQLFCSCILLYPTAADPTFYWSSYKIGNLLPPNSYQPEKDLYVARILVNGEEIPAGFDYFSRQAVAENNGRKITKNVFSLLCESFPEDLYWKKVNVNSLTEDFLKNAIIGGYQRNITLYIGKVHHGGRWQIGKVFRPKNKLEGLVLPSDDGKSYVAKDFEILMYNYD</sequence>
<protein>
    <submittedName>
        <fullName evidence="2">Uncharacterized protein</fullName>
    </submittedName>
</protein>